<reference evidence="2 3" key="1">
    <citation type="submission" date="2023-03" db="EMBL/GenBank/DDBJ databases">
        <title>Bacillus Genome Sequencing.</title>
        <authorList>
            <person name="Dunlap C."/>
        </authorList>
    </citation>
    <scope>NUCLEOTIDE SEQUENCE [LARGE SCALE GENOMIC DNA]</scope>
    <source>
        <strain evidence="2 3">B-23453</strain>
    </source>
</reference>
<name>A0ABU6MEK1_9BACI</name>
<feature type="transmembrane region" description="Helical" evidence="1">
    <location>
        <begin position="89"/>
        <end position="106"/>
    </location>
</feature>
<keyword evidence="1" id="KW-0812">Transmembrane</keyword>
<keyword evidence="1" id="KW-0472">Membrane</keyword>
<keyword evidence="3" id="KW-1185">Reference proteome</keyword>
<protein>
    <submittedName>
        <fullName evidence="2">Uncharacterized protein</fullName>
    </submittedName>
</protein>
<comment type="caution">
    <text evidence="2">The sequence shown here is derived from an EMBL/GenBank/DDBJ whole genome shotgun (WGS) entry which is preliminary data.</text>
</comment>
<proteinExistence type="predicted"/>
<evidence type="ECO:0000313" key="2">
    <source>
        <dbReference type="EMBL" id="MED1203071.1"/>
    </source>
</evidence>
<evidence type="ECO:0000313" key="3">
    <source>
        <dbReference type="Proteomes" id="UP001341444"/>
    </source>
</evidence>
<gene>
    <name evidence="2" type="ORF">P4T90_08175</name>
</gene>
<dbReference type="EMBL" id="JARMAB010000009">
    <property type="protein sequence ID" value="MED1203071.1"/>
    <property type="molecule type" value="Genomic_DNA"/>
</dbReference>
<evidence type="ECO:0000256" key="1">
    <source>
        <dbReference type="SAM" id="Phobius"/>
    </source>
</evidence>
<feature type="transmembrane region" description="Helical" evidence="1">
    <location>
        <begin position="126"/>
        <end position="146"/>
    </location>
</feature>
<accession>A0ABU6MEK1</accession>
<keyword evidence="1" id="KW-1133">Transmembrane helix</keyword>
<dbReference type="RefSeq" id="WP_066266230.1">
    <property type="nucleotide sequence ID" value="NZ_JARMAB010000009.1"/>
</dbReference>
<dbReference type="Proteomes" id="UP001341444">
    <property type="component" value="Unassembled WGS sequence"/>
</dbReference>
<sequence length="160" mass="19725">MIGLLISVLIAAYLFMKFHARLTPNQILHIWVFSFAFHQWFDVVVLIKHQGYWYFSKEAIEWKGLIPYIFLVPPINIVYLNQFPFQKSLLRKVFYIFLWTICIFLYELFTLLPEPWGFFHYGWWKWWYSILLDPILLFIVLMYYHLIQRVEKAGRRQDFE</sequence>
<organism evidence="2 3">
    <name type="scientific">Heyndrickxia acidicola</name>
    <dbReference type="NCBI Taxonomy" id="209389"/>
    <lineage>
        <taxon>Bacteria</taxon>
        <taxon>Bacillati</taxon>
        <taxon>Bacillota</taxon>
        <taxon>Bacilli</taxon>
        <taxon>Bacillales</taxon>
        <taxon>Bacillaceae</taxon>
        <taxon>Heyndrickxia</taxon>
    </lineage>
</organism>